<gene>
    <name evidence="2" type="ORF">HCU73_01405</name>
</gene>
<evidence type="ECO:0000313" key="2">
    <source>
        <dbReference type="EMBL" id="NKX43232.1"/>
    </source>
</evidence>
<sequence length="235" mass="25135">MRVLSYNIRKAVGLDGRRNPERVMGVIADSGADIVILQEADKRLGARPAAIPKHLIDLESDYDAVDLGATGVSLGWHGNAILVKPGIAVRSVRRLPLPGLEPRGAVQVEVEAAGIGAVTLVGAHLGLIRRWRRLQMHAIREHIAPETRARTIIAGDFNEWAPEGGFEPLGPGFALVTPGRSYHAAYPVAPLDRFAHGAGLTVKGAGVIRQGAARHASDHLPVWAEFAPAPEDRRG</sequence>
<evidence type="ECO:0000259" key="1">
    <source>
        <dbReference type="Pfam" id="PF03372"/>
    </source>
</evidence>
<dbReference type="InterPro" id="IPR005135">
    <property type="entry name" value="Endo/exonuclease/phosphatase"/>
</dbReference>
<dbReference type="Gene3D" id="3.60.10.10">
    <property type="entry name" value="Endonuclease/exonuclease/phosphatase"/>
    <property type="match status" value="1"/>
</dbReference>
<comment type="caution">
    <text evidence="2">The sequence shown here is derived from an EMBL/GenBank/DDBJ whole genome shotgun (WGS) entry which is preliminary data.</text>
</comment>
<name>A0A7X6GVN0_9RHOB</name>
<dbReference type="EMBL" id="JAAZQQ010000001">
    <property type="protein sequence ID" value="NKX43232.1"/>
    <property type="molecule type" value="Genomic_DNA"/>
</dbReference>
<evidence type="ECO:0000313" key="3">
    <source>
        <dbReference type="Proteomes" id="UP000526408"/>
    </source>
</evidence>
<dbReference type="SUPFAM" id="SSF56219">
    <property type="entry name" value="DNase I-like"/>
    <property type="match status" value="1"/>
</dbReference>
<dbReference type="RefSeq" id="WP_168621614.1">
    <property type="nucleotide sequence ID" value="NZ_JAAZQQ010000001.1"/>
</dbReference>
<accession>A0A7X6GVN0</accession>
<dbReference type="InterPro" id="IPR036691">
    <property type="entry name" value="Endo/exonu/phosph_ase_sf"/>
</dbReference>
<protein>
    <submittedName>
        <fullName evidence="2">Metal-dependent hydrolase</fullName>
    </submittedName>
</protein>
<keyword evidence="3" id="KW-1185">Reference proteome</keyword>
<keyword evidence="2" id="KW-0378">Hydrolase</keyword>
<dbReference type="Pfam" id="PF03372">
    <property type="entry name" value="Exo_endo_phos"/>
    <property type="match status" value="1"/>
</dbReference>
<dbReference type="Proteomes" id="UP000526408">
    <property type="component" value="Unassembled WGS sequence"/>
</dbReference>
<dbReference type="GO" id="GO:0016787">
    <property type="term" value="F:hydrolase activity"/>
    <property type="evidence" value="ECO:0007669"/>
    <property type="project" value="UniProtKB-KW"/>
</dbReference>
<reference evidence="2 3" key="1">
    <citation type="submission" date="2020-04" db="EMBL/GenBank/DDBJ databases">
        <authorList>
            <person name="Yoon J."/>
        </authorList>
    </citation>
    <scope>NUCLEOTIDE SEQUENCE [LARGE SCALE GENOMIC DNA]</scope>
    <source>
        <strain evidence="2 3">KMU-115</strain>
    </source>
</reference>
<organism evidence="2 3">
    <name type="scientific">Roseicyclus persicicus</name>
    <dbReference type="NCBI Taxonomy" id="2650661"/>
    <lineage>
        <taxon>Bacteria</taxon>
        <taxon>Pseudomonadati</taxon>
        <taxon>Pseudomonadota</taxon>
        <taxon>Alphaproteobacteria</taxon>
        <taxon>Rhodobacterales</taxon>
        <taxon>Roseobacteraceae</taxon>
        <taxon>Roseicyclus</taxon>
    </lineage>
</organism>
<proteinExistence type="predicted"/>
<dbReference type="AlphaFoldDB" id="A0A7X6GVN0"/>
<feature type="domain" description="Endonuclease/exonuclease/phosphatase" evidence="1">
    <location>
        <begin position="4"/>
        <end position="219"/>
    </location>
</feature>